<keyword evidence="3" id="KW-1185">Reference proteome</keyword>
<evidence type="ECO:0000313" key="3">
    <source>
        <dbReference type="Proteomes" id="UP001158576"/>
    </source>
</evidence>
<proteinExistence type="predicted"/>
<organism evidence="2 3">
    <name type="scientific">Oikopleura dioica</name>
    <name type="common">Tunicate</name>
    <dbReference type="NCBI Taxonomy" id="34765"/>
    <lineage>
        <taxon>Eukaryota</taxon>
        <taxon>Metazoa</taxon>
        <taxon>Chordata</taxon>
        <taxon>Tunicata</taxon>
        <taxon>Appendicularia</taxon>
        <taxon>Copelata</taxon>
        <taxon>Oikopleuridae</taxon>
        <taxon>Oikopleura</taxon>
    </lineage>
</organism>
<dbReference type="Proteomes" id="UP001158576">
    <property type="component" value="Chromosome PAR"/>
</dbReference>
<dbReference type="EMBL" id="OU015568">
    <property type="protein sequence ID" value="CAG5090647.1"/>
    <property type="molecule type" value="Genomic_DNA"/>
</dbReference>
<sequence length="248" mass="29138">MPLAQFVALKLESPEDSACEFQTKILHYDSERTVYFEFSCGCVFKVDRTTSISLRYYTFYGECPVPCEIFLETYNAALEKFFKTTIIRKEKSLWKRQDFKKTTHRFCPADPDFYVKMHSMMTNSEQDIIKAFPVLPLYWNELTVFWRSLCHQKKLDFIWTVWCTIFLNTSTMPVEMATIRKSRRLPKKAKEALQIVESLDENPTQTDELVPLFADVSVNEKKKKQKKKNPNKGKAPNAIRKSQKPARL</sequence>
<gene>
    <name evidence="2" type="ORF">OKIOD_LOCUS4232</name>
</gene>
<accession>A0ABN7S133</accession>
<feature type="compositionally biased region" description="Basic residues" evidence="1">
    <location>
        <begin position="221"/>
        <end position="231"/>
    </location>
</feature>
<reference evidence="2 3" key="1">
    <citation type="submission" date="2021-04" db="EMBL/GenBank/DDBJ databases">
        <authorList>
            <person name="Bliznina A."/>
        </authorList>
    </citation>
    <scope>NUCLEOTIDE SEQUENCE [LARGE SCALE GENOMIC DNA]</scope>
</reference>
<feature type="region of interest" description="Disordered" evidence="1">
    <location>
        <begin position="217"/>
        <end position="248"/>
    </location>
</feature>
<evidence type="ECO:0000313" key="2">
    <source>
        <dbReference type="EMBL" id="CAG5090647.1"/>
    </source>
</evidence>
<name>A0ABN7S133_OIKDI</name>
<protein>
    <submittedName>
        <fullName evidence="2">Oidioi.mRNA.OKI2018_I69.PAR.g12674.t1.cds</fullName>
    </submittedName>
</protein>
<evidence type="ECO:0000256" key="1">
    <source>
        <dbReference type="SAM" id="MobiDB-lite"/>
    </source>
</evidence>